<reference evidence="1" key="2">
    <citation type="journal article" date="2015" name="Data Brief">
        <title>Shoot transcriptome of the giant reed, Arundo donax.</title>
        <authorList>
            <person name="Barrero R.A."/>
            <person name="Guerrero F.D."/>
            <person name="Moolhuijzen P."/>
            <person name="Goolsby J.A."/>
            <person name="Tidwell J."/>
            <person name="Bellgard S.E."/>
            <person name="Bellgard M.I."/>
        </authorList>
    </citation>
    <scope>NUCLEOTIDE SEQUENCE</scope>
    <source>
        <tissue evidence="1">Shoot tissue taken approximately 20 cm above the soil surface</tissue>
    </source>
</reference>
<reference evidence="1" key="1">
    <citation type="submission" date="2014-09" db="EMBL/GenBank/DDBJ databases">
        <authorList>
            <person name="Magalhaes I.L.F."/>
            <person name="Oliveira U."/>
            <person name="Santos F.R."/>
            <person name="Vidigal T.H.D.A."/>
            <person name="Brescovit A.D."/>
            <person name="Santos A.J."/>
        </authorList>
    </citation>
    <scope>NUCLEOTIDE SEQUENCE</scope>
    <source>
        <tissue evidence="1">Shoot tissue taken approximately 20 cm above the soil surface</tissue>
    </source>
</reference>
<accession>A0A0A9C784</accession>
<dbReference type="EMBL" id="GBRH01227567">
    <property type="protein sequence ID" value="JAD70328.1"/>
    <property type="molecule type" value="Transcribed_RNA"/>
</dbReference>
<proteinExistence type="predicted"/>
<evidence type="ECO:0000313" key="1">
    <source>
        <dbReference type="EMBL" id="JAD70328.1"/>
    </source>
</evidence>
<name>A0A0A9C784_ARUDO</name>
<organism evidence="1">
    <name type="scientific">Arundo donax</name>
    <name type="common">Giant reed</name>
    <name type="synonym">Donax arundinaceus</name>
    <dbReference type="NCBI Taxonomy" id="35708"/>
    <lineage>
        <taxon>Eukaryota</taxon>
        <taxon>Viridiplantae</taxon>
        <taxon>Streptophyta</taxon>
        <taxon>Embryophyta</taxon>
        <taxon>Tracheophyta</taxon>
        <taxon>Spermatophyta</taxon>
        <taxon>Magnoliopsida</taxon>
        <taxon>Liliopsida</taxon>
        <taxon>Poales</taxon>
        <taxon>Poaceae</taxon>
        <taxon>PACMAD clade</taxon>
        <taxon>Arundinoideae</taxon>
        <taxon>Arundineae</taxon>
        <taxon>Arundo</taxon>
    </lineage>
</organism>
<sequence>MDFQSPTRKPVRLCTWKENMHLLNRSLHLVREYLHAKYVIIHLLVH</sequence>
<dbReference type="AlphaFoldDB" id="A0A0A9C784"/>
<protein>
    <submittedName>
        <fullName evidence="1">Uncharacterized protein</fullName>
    </submittedName>
</protein>